<dbReference type="Pfam" id="PF00499">
    <property type="entry name" value="Oxidored_q3"/>
    <property type="match status" value="1"/>
</dbReference>
<keyword evidence="5" id="KW-1185">Reference proteome</keyword>
<feature type="transmembrane region" description="Helical" evidence="1">
    <location>
        <begin position="6"/>
        <end position="23"/>
    </location>
</feature>
<evidence type="ECO:0000313" key="5">
    <source>
        <dbReference type="Proteomes" id="UP001431572"/>
    </source>
</evidence>
<comment type="catalytic activity">
    <reaction evidence="1">
        <text>a quinone + NADH + 5 H(+)(in) = a quinol + NAD(+) + 4 H(+)(out)</text>
        <dbReference type="Rhea" id="RHEA:57888"/>
        <dbReference type="ChEBI" id="CHEBI:15378"/>
        <dbReference type="ChEBI" id="CHEBI:24646"/>
        <dbReference type="ChEBI" id="CHEBI:57540"/>
        <dbReference type="ChEBI" id="CHEBI:57945"/>
        <dbReference type="ChEBI" id="CHEBI:132124"/>
    </reaction>
</comment>
<dbReference type="GO" id="GO:0005886">
    <property type="term" value="C:plasma membrane"/>
    <property type="evidence" value="ECO:0007669"/>
    <property type="project" value="UniProtKB-SubCell"/>
</dbReference>
<evidence type="ECO:0000256" key="1">
    <source>
        <dbReference type="RuleBase" id="RU004429"/>
    </source>
</evidence>
<evidence type="ECO:0000313" key="2">
    <source>
        <dbReference type="EMBL" id="NWJ45856.1"/>
    </source>
</evidence>
<keyword evidence="1" id="KW-1003">Cell membrane</keyword>
<dbReference type="PANTHER" id="PTHR33269">
    <property type="entry name" value="NADH-UBIQUINONE OXIDOREDUCTASE CHAIN 6"/>
    <property type="match status" value="1"/>
</dbReference>
<keyword evidence="1" id="KW-0812">Transmembrane</keyword>
<sequence>MEQVILLLMGVIAVGSALGVVLMPNAIYSAMMLLLNLLSLATLFLLLHAQFMFAAQLIIYAGAILVLFLFVVTLLNPEGEYIFRDKRRMQRAATISFGLFLGAMLVGAFLAAFNKTQPVFVSTDGTNGSFGSVEAFGIDLFTRFLLPFELTSLVLLVALIGAVVLGKRK</sequence>
<feature type="transmembrane region" description="Helical" evidence="1">
    <location>
        <begin position="30"/>
        <end position="51"/>
    </location>
</feature>
<comment type="function">
    <text evidence="1">NDH-1 shuttles electrons from NADH, via FMN and iron-sulfur (Fe-S) centers, to quinones in the respiratory chain. Couples the redox reaction to proton translocation (for every two electrons transferred, four hydrogen ions are translocated across the cytoplasmic membrane), and thus conserves the redox energy in a proton gradient.</text>
</comment>
<evidence type="ECO:0000313" key="3">
    <source>
        <dbReference type="EMBL" id="WJW67720.1"/>
    </source>
</evidence>
<reference evidence="2 4" key="1">
    <citation type="submission" date="2020-06" db="EMBL/GenBank/DDBJ databases">
        <title>Anoxygenic phototrophic Chloroflexota member uses a Type I reaction center.</title>
        <authorList>
            <person name="Tsuji J.M."/>
            <person name="Shaw N.A."/>
            <person name="Nagashima S."/>
            <person name="Venkiteswaran J."/>
            <person name="Schiff S.L."/>
            <person name="Hanada S."/>
            <person name="Tank M."/>
            <person name="Neufeld J.D."/>
        </authorList>
    </citation>
    <scope>NUCLEOTIDE SEQUENCE [LARGE SCALE GENOMIC DNA]</scope>
    <source>
        <strain evidence="2">L227-S17</strain>
    </source>
</reference>
<dbReference type="GO" id="GO:0048038">
    <property type="term" value="F:quinone binding"/>
    <property type="evidence" value="ECO:0007669"/>
    <property type="project" value="UniProtKB-UniRule"/>
</dbReference>
<dbReference type="InterPro" id="IPR001457">
    <property type="entry name" value="NADH_UbQ/plastoQ_OxRdtase_su6"/>
</dbReference>
<feature type="transmembrane region" description="Helical" evidence="1">
    <location>
        <begin position="95"/>
        <end position="113"/>
    </location>
</feature>
<protein>
    <recommendedName>
        <fullName evidence="1">NADH-quinone oxidoreductase subunit J</fullName>
        <ecNumber evidence="1">7.1.1.-</ecNumber>
    </recommendedName>
</protein>
<feature type="transmembrane region" description="Helical" evidence="1">
    <location>
        <begin position="144"/>
        <end position="165"/>
    </location>
</feature>
<dbReference type="Gene3D" id="1.20.120.1200">
    <property type="entry name" value="NADH-ubiquinone/plastoquinone oxidoreductase chain 6, subunit NuoJ"/>
    <property type="match status" value="1"/>
</dbReference>
<dbReference type="RefSeq" id="WP_341469610.1">
    <property type="nucleotide sequence ID" value="NZ_CP128399.1"/>
</dbReference>
<keyword evidence="1" id="KW-0520">NAD</keyword>
<dbReference type="GO" id="GO:0016491">
    <property type="term" value="F:oxidoreductase activity"/>
    <property type="evidence" value="ECO:0007669"/>
    <property type="project" value="UniProtKB-KW"/>
</dbReference>
<evidence type="ECO:0000313" key="4">
    <source>
        <dbReference type="Proteomes" id="UP000521676"/>
    </source>
</evidence>
<dbReference type="PANTHER" id="PTHR33269:SF19">
    <property type="entry name" value="NADH-QUINONE OXIDOREDUCTASE SUBUNIT J"/>
    <property type="match status" value="1"/>
</dbReference>
<dbReference type="GO" id="GO:0008137">
    <property type="term" value="F:NADH dehydrogenase (ubiquinone) activity"/>
    <property type="evidence" value="ECO:0007669"/>
    <property type="project" value="UniProtKB-UniRule"/>
</dbReference>
<dbReference type="InterPro" id="IPR042106">
    <property type="entry name" value="Nuo/plastoQ_OxRdtase_6_NuoJ"/>
</dbReference>
<name>A0A8T7M321_9CHLR</name>
<proteinExistence type="inferred from homology"/>
<dbReference type="EMBL" id="JACATZ010000001">
    <property type="protein sequence ID" value="NWJ45856.1"/>
    <property type="molecule type" value="Genomic_DNA"/>
</dbReference>
<dbReference type="Proteomes" id="UP001431572">
    <property type="component" value="Chromosome 1"/>
</dbReference>
<keyword evidence="3" id="KW-0560">Oxidoreductase</keyword>
<reference evidence="3" key="2">
    <citation type="journal article" date="2024" name="Nature">
        <title>Anoxygenic phototroph of the Chloroflexota uses a type I reaction centre.</title>
        <authorList>
            <person name="Tsuji J.M."/>
            <person name="Shaw N.A."/>
            <person name="Nagashima S."/>
            <person name="Venkiteswaran J.J."/>
            <person name="Schiff S.L."/>
            <person name="Watanabe T."/>
            <person name="Fukui M."/>
            <person name="Hanada S."/>
            <person name="Tank M."/>
            <person name="Neufeld J.D."/>
        </authorList>
    </citation>
    <scope>NUCLEOTIDE SEQUENCE</scope>
    <source>
        <strain evidence="3">L227-S17</strain>
    </source>
</reference>
<feature type="transmembrane region" description="Helical" evidence="1">
    <location>
        <begin position="57"/>
        <end position="75"/>
    </location>
</feature>
<comment type="subcellular location">
    <subcellularLocation>
        <location evidence="1">Cell membrane</location>
        <topology evidence="1">Multi-pass membrane protein</topology>
    </subcellularLocation>
</comment>
<keyword evidence="1" id="KW-0472">Membrane</keyword>
<dbReference type="Proteomes" id="UP000521676">
    <property type="component" value="Unassembled WGS sequence"/>
</dbReference>
<keyword evidence="1" id="KW-0874">Quinone</keyword>
<dbReference type="EC" id="7.1.1.-" evidence="1"/>
<organism evidence="2 4">
    <name type="scientific">Candidatus Chlorohelix allophototropha</name>
    <dbReference type="NCBI Taxonomy" id="3003348"/>
    <lineage>
        <taxon>Bacteria</taxon>
        <taxon>Bacillati</taxon>
        <taxon>Chloroflexota</taxon>
        <taxon>Chloroflexia</taxon>
        <taxon>Candidatus Chloroheliales</taxon>
        <taxon>Candidatus Chloroheliaceae</taxon>
        <taxon>Candidatus Chlorohelix</taxon>
    </lineage>
</organism>
<gene>
    <name evidence="2" type="ORF">HXX08_08260</name>
    <name evidence="3" type="ORF">OZ401_000995</name>
</gene>
<accession>A0A8T7M321</accession>
<dbReference type="EMBL" id="CP128399">
    <property type="protein sequence ID" value="WJW67720.1"/>
    <property type="molecule type" value="Genomic_DNA"/>
</dbReference>
<keyword evidence="1" id="KW-1133">Transmembrane helix</keyword>
<comment type="similarity">
    <text evidence="1">Belongs to the complex I subunit 6 family.</text>
</comment>
<dbReference type="AlphaFoldDB" id="A0A8T7M321"/>